<evidence type="ECO:0000313" key="4">
    <source>
        <dbReference type="EMBL" id="BAN85985.1"/>
    </source>
</evidence>
<sequence length="835" mass="92639">MKLFPILQAPKAATKPNTLKRFDAVFTAIVLMMNLASWSFVQTLHSLLTLFYNRIVSVSFHDPVLTARGLKFYRAYYLAFLRGGKALAESLYPTTGPFDIESYSGKGTKDTRILDRIMDFRTELAEGQTTPSDLLMFDRITFAILSFDRIMTYSVDPDFSSITTPGTFKYPKDSTYFQGISTLLGNLGITPDAFWKEVRRQAKRQHHEIMSTGGVNGPASWTAHSDAKVILGNTALYNNFASMARMLGMMWLLQDMVSCCSLPSHDAANDSLLHAGRLHSFEEWGGKTRVVAIVDYWTQILLTPLHNAIFHFLGNIPSDGTFDQDAACARVAAFTADANAEVYSYDLTAATDRLPISIQREILEYLCPKGFAGLWASLLVDRDYFYASSGTSYRYAVGQPMGSKSSWAMLALTHHVIVQASAASVSSESYMDYALLGDDITLTGSSIAKHYLQHMSTLGVSINMQKSVYHLADAKPAAEFCKRVYLLGNELTTIPVKMMAKTIMNGRLAPQLQNEVYRRGITSGPIWLLQWITNLVDMESARFLVILNSLPSSLSGLKQQITVESSILSDVSKWFGDKHVLTVKDVTNAYLYVAITEQLKRVDNLLRQAQIIHSAIETNAFGYSTFDPVRILGWKYTDPAVDLKKLAATMPQLSPTHPIVKASQIEMDRLGALLADLRSGDTRVVEMAQSNILDMFRSSLVDTWLDPSAARAQADRTLLQRAMTLLSDIILNRTKDDNGKKAHYVDFSINLAYVNRLWTVSWKLGGDVAINAVRSRIVSDPTDAKTNFSQLFNETSMSTLFHVPVTVKKGRKGVRVNATPAGKVVTAASNTSSDP</sequence>
<keyword evidence="1 4" id="KW-0696">RNA-directed RNA polymerase</keyword>
<organism evidence="4">
    <name type="scientific">Rhizophagus sp. HR1 mitovirus-like ssRNA</name>
    <dbReference type="NCBI Taxonomy" id="1405093"/>
    <lineage>
        <taxon>Viruses</taxon>
        <taxon>Riboviria</taxon>
        <taxon>Orthornavirae</taxon>
        <taxon>Lenarviricota</taxon>
        <taxon>Howeltoviricetes</taxon>
        <taxon>Cryppavirales</taxon>
        <taxon>Mitoviridae</taxon>
        <taxon>Mitovirus</taxon>
    </lineage>
</organism>
<keyword evidence="2" id="KW-0808">Transferase</keyword>
<protein>
    <submittedName>
        <fullName evidence="4">Putative RNA-dependent RNA polymerase</fullName>
    </submittedName>
</protein>
<gene>
    <name evidence="4" type="primary">RdRp</name>
</gene>
<evidence type="ECO:0000256" key="2">
    <source>
        <dbReference type="ARBA" id="ARBA00022679"/>
    </source>
</evidence>
<accession>U3T1M3</accession>
<dbReference type="InterPro" id="IPR008686">
    <property type="entry name" value="RNA_pol_mitovir"/>
</dbReference>
<keyword evidence="3" id="KW-0548">Nucleotidyltransferase</keyword>
<dbReference type="Pfam" id="PF05919">
    <property type="entry name" value="Mitovir_RNA_pol"/>
    <property type="match status" value="1"/>
</dbReference>
<dbReference type="PANTHER" id="PTHR34456">
    <property type="entry name" value="MITOVIRUS RNA-DEPENDENT RNA POLYMERASE"/>
    <property type="match status" value="1"/>
</dbReference>
<reference evidence="4" key="1">
    <citation type="submission" date="2013-09" db="EMBL/GenBank/DDBJ databases">
        <title>Rhizophagus sp. HR1 mitovirus RdRp-like protein gene.</title>
        <authorList>
            <person name="Ikeda Y."/>
            <person name="Shimura H."/>
            <person name="Kitahara R."/>
            <person name="Masuta C."/>
            <person name="Ezawa T."/>
        </authorList>
    </citation>
    <scope>NUCLEOTIDE SEQUENCE</scope>
</reference>
<dbReference type="EMBL" id="AB855794">
    <property type="protein sequence ID" value="BAN85985.1"/>
    <property type="molecule type" value="Genomic_RNA"/>
</dbReference>
<evidence type="ECO:0000256" key="1">
    <source>
        <dbReference type="ARBA" id="ARBA00022484"/>
    </source>
</evidence>
<dbReference type="SUPFAM" id="SSF56672">
    <property type="entry name" value="DNA/RNA polymerases"/>
    <property type="match status" value="1"/>
</dbReference>
<dbReference type="GO" id="GO:0003968">
    <property type="term" value="F:RNA-directed RNA polymerase activity"/>
    <property type="evidence" value="ECO:0007669"/>
    <property type="project" value="UniProtKB-KW"/>
</dbReference>
<name>U3T1M3_9VIRU</name>
<dbReference type="InterPro" id="IPR043502">
    <property type="entry name" value="DNA/RNA_pol_sf"/>
</dbReference>
<evidence type="ECO:0000256" key="3">
    <source>
        <dbReference type="ARBA" id="ARBA00022695"/>
    </source>
</evidence>
<dbReference type="PANTHER" id="PTHR34456:SF13">
    <property type="entry name" value="REVERSE TRANSCRIPTASE DOMAIN-CONTAINING PROTEIN"/>
    <property type="match status" value="1"/>
</dbReference>
<proteinExistence type="predicted"/>